<evidence type="ECO:0000256" key="1">
    <source>
        <dbReference type="SAM" id="Phobius"/>
    </source>
</evidence>
<dbReference type="Proteomes" id="UP000199516">
    <property type="component" value="Unassembled WGS sequence"/>
</dbReference>
<evidence type="ECO:0000313" key="2">
    <source>
        <dbReference type="EMBL" id="SFE58888.1"/>
    </source>
</evidence>
<feature type="transmembrane region" description="Helical" evidence="1">
    <location>
        <begin position="68"/>
        <end position="89"/>
    </location>
</feature>
<feature type="transmembrane region" description="Helical" evidence="1">
    <location>
        <begin position="109"/>
        <end position="130"/>
    </location>
</feature>
<evidence type="ECO:0000313" key="3">
    <source>
        <dbReference type="Proteomes" id="UP000199516"/>
    </source>
</evidence>
<protein>
    <submittedName>
        <fullName evidence="2">Uncharacterized protein</fullName>
    </submittedName>
</protein>
<keyword evidence="1" id="KW-1133">Transmembrane helix</keyword>
<organism evidence="2 3">
    <name type="scientific">Alteribacillus iranensis</name>
    <dbReference type="NCBI Taxonomy" id="930128"/>
    <lineage>
        <taxon>Bacteria</taxon>
        <taxon>Bacillati</taxon>
        <taxon>Bacillota</taxon>
        <taxon>Bacilli</taxon>
        <taxon>Bacillales</taxon>
        <taxon>Bacillaceae</taxon>
        <taxon>Alteribacillus</taxon>
    </lineage>
</organism>
<feature type="transmembrane region" description="Helical" evidence="1">
    <location>
        <begin position="28"/>
        <end position="47"/>
    </location>
</feature>
<sequence>MNVKHVSVVLIIFVLLGLPGLIDLYHVGGYYLGVFLIMPYFFYRLRWEDAYQRRARRKWGKLRNRGRSALIWREGLQSFVIFLVIILFSQYVGNGRSPWEIASSLSTGQLLAVCLLLLCFSGFTGVARWYEKEKTFHHS</sequence>
<dbReference type="EMBL" id="FONT01000002">
    <property type="protein sequence ID" value="SFE58888.1"/>
    <property type="molecule type" value="Genomic_DNA"/>
</dbReference>
<keyword evidence="1" id="KW-0812">Transmembrane</keyword>
<feature type="transmembrane region" description="Helical" evidence="1">
    <location>
        <begin position="5"/>
        <end position="22"/>
    </location>
</feature>
<proteinExistence type="predicted"/>
<keyword evidence="3" id="KW-1185">Reference proteome</keyword>
<name>A0A1I2BSK8_9BACI</name>
<gene>
    <name evidence="2" type="ORF">SAMN05192532_102474</name>
</gene>
<accession>A0A1I2BSK8</accession>
<keyword evidence="1" id="KW-0472">Membrane</keyword>
<dbReference type="AlphaFoldDB" id="A0A1I2BSK8"/>
<dbReference type="STRING" id="930128.SAMN05192532_102474"/>
<reference evidence="2 3" key="1">
    <citation type="submission" date="2016-10" db="EMBL/GenBank/DDBJ databases">
        <authorList>
            <person name="de Groot N.N."/>
        </authorList>
    </citation>
    <scope>NUCLEOTIDE SEQUENCE [LARGE SCALE GENOMIC DNA]</scope>
    <source>
        <strain evidence="2 3">DSM 23995</strain>
    </source>
</reference>